<feature type="domain" description="BZIP" evidence="5">
    <location>
        <begin position="265"/>
        <end position="310"/>
    </location>
</feature>
<comment type="subcellular location">
    <subcellularLocation>
        <location evidence="1">Nucleus</location>
    </subcellularLocation>
</comment>
<reference evidence="6 7" key="1">
    <citation type="submission" date="2014-04" db="EMBL/GenBank/DDBJ databases">
        <authorList>
            <consortium name="International Citrus Genome Consortium"/>
            <person name="Gmitter F."/>
            <person name="Chen C."/>
            <person name="Farmerie W."/>
            <person name="Harkins T."/>
            <person name="Desany B."/>
            <person name="Mohiuddin M."/>
            <person name="Kodira C."/>
            <person name="Borodovsky M."/>
            <person name="Lomsadze A."/>
            <person name="Burns P."/>
            <person name="Jenkins J."/>
            <person name="Prochnik S."/>
            <person name="Shu S."/>
            <person name="Chapman J."/>
            <person name="Pitluck S."/>
            <person name="Schmutz J."/>
            <person name="Rokhsar D."/>
        </authorList>
    </citation>
    <scope>NUCLEOTIDE SEQUENCE</scope>
</reference>
<dbReference type="SUPFAM" id="SSF57959">
    <property type="entry name" value="Leucine zipper domain"/>
    <property type="match status" value="1"/>
</dbReference>
<proteinExistence type="predicted"/>
<dbReference type="InterPro" id="IPR043452">
    <property type="entry name" value="BZIP46-like"/>
</dbReference>
<evidence type="ECO:0000259" key="5">
    <source>
        <dbReference type="PROSITE" id="PS50217"/>
    </source>
</evidence>
<keyword evidence="7" id="KW-1185">Reference proteome</keyword>
<dbReference type="GO" id="GO:0005634">
    <property type="term" value="C:nucleus"/>
    <property type="evidence" value="ECO:0000318"/>
    <property type="project" value="GO_Central"/>
</dbReference>
<dbReference type="PANTHER" id="PTHR22952">
    <property type="entry name" value="CAMP-RESPONSE ELEMENT BINDING PROTEIN-RELATED"/>
    <property type="match status" value="1"/>
</dbReference>
<dbReference type="InterPro" id="IPR004827">
    <property type="entry name" value="bZIP"/>
</dbReference>
<dbReference type="PaxDb" id="2711-XP_006473016.1"/>
<evidence type="ECO:0000256" key="4">
    <source>
        <dbReference type="SAM" id="MobiDB-lite"/>
    </source>
</evidence>
<dbReference type="GO" id="GO:0003677">
    <property type="term" value="F:DNA binding"/>
    <property type="evidence" value="ECO:0007669"/>
    <property type="project" value="UniProtKB-KW"/>
</dbReference>
<dbReference type="InterPro" id="IPR046347">
    <property type="entry name" value="bZIP_sf"/>
</dbReference>
<dbReference type="Pfam" id="PF00170">
    <property type="entry name" value="bZIP_1"/>
    <property type="match status" value="1"/>
</dbReference>
<evidence type="ECO:0000313" key="7">
    <source>
        <dbReference type="Proteomes" id="UP000027120"/>
    </source>
</evidence>
<dbReference type="GO" id="GO:0003700">
    <property type="term" value="F:DNA-binding transcription factor activity"/>
    <property type="evidence" value="ECO:0007669"/>
    <property type="project" value="InterPro"/>
</dbReference>
<evidence type="ECO:0000256" key="1">
    <source>
        <dbReference type="ARBA" id="ARBA00004123"/>
    </source>
</evidence>
<sequence>MVSPNGGQGPPYNNLIYDHEVRSQMGNIGKPSLMSNHMNLNHELAMIKNVQTVSGDNQDGVQIVQNPSSSSSSSSPPPSYFLGNINLNGRLSKKTIDQVWKDTVHHEHEVDHSNQSAVVQQQLTLGETTLEDFLLRAGVINNCMGNNNNNNNNISNNNNHNGVAGNHHQPLISMGIDPMVVVSQQADWLQFQMASQQQQMGAMDTSYNVSESVYENPVGDIGYSENQLALSMPMPATSAAPSELSKVNNVGRKRRYSDEIMEKTIERKQKRMIKNRESAARSRARKQAYTNQLESQVLWLRKRNSWLKKQKEVDILFSSYPTPMSKYQLRRASSV</sequence>
<dbReference type="Proteomes" id="UP000027120">
    <property type="component" value="Unassembled WGS sequence"/>
</dbReference>
<organism evidence="6 7">
    <name type="scientific">Citrus sinensis</name>
    <name type="common">Sweet orange</name>
    <name type="synonym">Citrus aurantium var. sinensis</name>
    <dbReference type="NCBI Taxonomy" id="2711"/>
    <lineage>
        <taxon>Eukaryota</taxon>
        <taxon>Viridiplantae</taxon>
        <taxon>Streptophyta</taxon>
        <taxon>Embryophyta</taxon>
        <taxon>Tracheophyta</taxon>
        <taxon>Spermatophyta</taxon>
        <taxon>Magnoliopsida</taxon>
        <taxon>eudicotyledons</taxon>
        <taxon>Gunneridae</taxon>
        <taxon>Pentapetalae</taxon>
        <taxon>rosids</taxon>
        <taxon>malvids</taxon>
        <taxon>Sapindales</taxon>
        <taxon>Rutaceae</taxon>
        <taxon>Aurantioideae</taxon>
        <taxon>Citrus</taxon>
    </lineage>
</organism>
<evidence type="ECO:0000256" key="2">
    <source>
        <dbReference type="ARBA" id="ARBA00023125"/>
    </source>
</evidence>
<gene>
    <name evidence="6" type="ORF">CISIN_1g045277mg</name>
</gene>
<name>A0A067GZF9_CITSI</name>
<dbReference type="PANTHER" id="PTHR22952:SF404">
    <property type="entry name" value="BZIP DOMAIN-CONTAINING PROTEIN"/>
    <property type="match status" value="1"/>
</dbReference>
<dbReference type="eggNOG" id="ENOG502QQD9">
    <property type="taxonomic scope" value="Eukaryota"/>
</dbReference>
<dbReference type="EMBL" id="KK784876">
    <property type="protein sequence ID" value="KDO80847.1"/>
    <property type="molecule type" value="Genomic_DNA"/>
</dbReference>
<dbReference type="SMR" id="A0A067GZF9"/>
<dbReference type="PROSITE" id="PS00036">
    <property type="entry name" value="BZIP_BASIC"/>
    <property type="match status" value="1"/>
</dbReference>
<keyword evidence="3" id="KW-0539">Nucleus</keyword>
<dbReference type="CDD" id="cd14707">
    <property type="entry name" value="bZIP_plant_BZIP46"/>
    <property type="match status" value="1"/>
</dbReference>
<dbReference type="AlphaFoldDB" id="A0A067GZF9"/>
<feature type="region of interest" description="Disordered" evidence="4">
    <location>
        <begin position="58"/>
        <end position="80"/>
    </location>
</feature>
<dbReference type="Gene3D" id="1.20.5.170">
    <property type="match status" value="1"/>
</dbReference>
<protein>
    <recommendedName>
        <fullName evidence="5">BZIP domain-containing protein</fullName>
    </recommendedName>
</protein>
<dbReference type="FunFam" id="1.20.5.170:FF:000036">
    <property type="entry name" value="ABSCISIC ACID-INSENSITIVE 5-like protein 2"/>
    <property type="match status" value="1"/>
</dbReference>
<accession>A0A067GZF9</accession>
<dbReference type="SMART" id="SM00338">
    <property type="entry name" value="BRLZ"/>
    <property type="match status" value="1"/>
</dbReference>
<keyword evidence="2" id="KW-0238">DNA-binding</keyword>
<evidence type="ECO:0000313" key="6">
    <source>
        <dbReference type="EMBL" id="KDO80847.1"/>
    </source>
</evidence>
<evidence type="ECO:0000256" key="3">
    <source>
        <dbReference type="ARBA" id="ARBA00023242"/>
    </source>
</evidence>
<dbReference type="GO" id="GO:0045893">
    <property type="term" value="P:positive regulation of DNA-templated transcription"/>
    <property type="evidence" value="ECO:0007669"/>
    <property type="project" value="InterPro"/>
</dbReference>
<dbReference type="STRING" id="2711.A0A067GZF9"/>
<dbReference type="PROSITE" id="PS50217">
    <property type="entry name" value="BZIP"/>
    <property type="match status" value="1"/>
</dbReference>